<organism evidence="3 4">
    <name type="scientific">Azospirillum brasilense</name>
    <dbReference type="NCBI Taxonomy" id="192"/>
    <lineage>
        <taxon>Bacteria</taxon>
        <taxon>Pseudomonadati</taxon>
        <taxon>Pseudomonadota</taxon>
        <taxon>Alphaproteobacteria</taxon>
        <taxon>Rhodospirillales</taxon>
        <taxon>Azospirillaceae</taxon>
        <taxon>Azospirillum</taxon>
    </lineage>
</organism>
<proteinExistence type="predicted"/>
<accession>A0A235HG08</accession>
<feature type="region of interest" description="Disordered" evidence="1">
    <location>
        <begin position="52"/>
        <end position="96"/>
    </location>
</feature>
<feature type="signal peptide" evidence="2">
    <location>
        <begin position="1"/>
        <end position="24"/>
    </location>
</feature>
<evidence type="ECO:0000313" key="4">
    <source>
        <dbReference type="Proteomes" id="UP000215367"/>
    </source>
</evidence>
<geneLocation type="plasmid" evidence="3">
    <name>unnamed</name>
</geneLocation>
<keyword evidence="2" id="KW-0732">Signal</keyword>
<dbReference type="AlphaFoldDB" id="A0A235HG08"/>
<reference evidence="3 4" key="1">
    <citation type="submission" date="2017-07" db="EMBL/GenBank/DDBJ databases">
        <title>Whole genome sequence of Azospirillum brasilense 2A1, a potential biofertilizer strain.</title>
        <authorList>
            <person name="Fontana C.A."/>
            <person name="Toffoli L.M."/>
            <person name="Salazar S.M."/>
            <person name="Puglisi E."/>
            <person name="Pedraza R."/>
            <person name="Bassi D."/>
            <person name="Cocconcelli P.S."/>
        </authorList>
    </citation>
    <scope>NUCLEOTIDE SEQUENCE [LARGE SCALE GENOMIC DNA]</scope>
    <source>
        <strain evidence="3 4">2A1</strain>
        <plasmid evidence="3">unnamed</plasmid>
    </source>
</reference>
<evidence type="ECO:0000256" key="1">
    <source>
        <dbReference type="SAM" id="MobiDB-lite"/>
    </source>
</evidence>
<dbReference type="Proteomes" id="UP000215367">
    <property type="component" value="Unassembled WGS sequence"/>
</dbReference>
<gene>
    <name evidence="3" type="ORF">CHT98_07565</name>
</gene>
<protein>
    <recommendedName>
        <fullName evidence="5">Secreted protein</fullName>
    </recommendedName>
</protein>
<feature type="compositionally biased region" description="Low complexity" evidence="1">
    <location>
        <begin position="62"/>
        <end position="79"/>
    </location>
</feature>
<keyword evidence="3" id="KW-0614">Plasmid</keyword>
<evidence type="ECO:0000256" key="2">
    <source>
        <dbReference type="SAM" id="SignalP"/>
    </source>
</evidence>
<sequence length="96" mass="9879">MTTCFTWLVVVIAAARLPVIPSSAGGVAYSDCGGGGHKGGGLARRPGRFRLASSSVRPPPSFRSSPSVSSSVLSSAPVPGAEWRSRCHVSTSPKRL</sequence>
<evidence type="ECO:0000313" key="3">
    <source>
        <dbReference type="EMBL" id="OYD84759.1"/>
    </source>
</evidence>
<feature type="chain" id="PRO_5013302951" description="Secreted protein" evidence="2">
    <location>
        <begin position="25"/>
        <end position="96"/>
    </location>
</feature>
<comment type="caution">
    <text evidence="3">The sequence shown here is derived from an EMBL/GenBank/DDBJ whole genome shotgun (WGS) entry which is preliminary data.</text>
</comment>
<dbReference type="EMBL" id="NOWT01000005">
    <property type="protein sequence ID" value="OYD84759.1"/>
    <property type="molecule type" value="Genomic_DNA"/>
</dbReference>
<evidence type="ECO:0008006" key="5">
    <source>
        <dbReference type="Google" id="ProtNLM"/>
    </source>
</evidence>
<name>A0A235HG08_AZOBR</name>